<organism evidence="1 2">
    <name type="scientific">Tsukamurella strandjordii</name>
    <dbReference type="NCBI Taxonomy" id="147577"/>
    <lineage>
        <taxon>Bacteria</taxon>
        <taxon>Bacillati</taxon>
        <taxon>Actinomycetota</taxon>
        <taxon>Actinomycetes</taxon>
        <taxon>Mycobacteriales</taxon>
        <taxon>Tsukamurellaceae</taxon>
        <taxon>Tsukamurella</taxon>
    </lineage>
</organism>
<evidence type="ECO:0000313" key="2">
    <source>
        <dbReference type="Proteomes" id="UP001178281"/>
    </source>
</evidence>
<evidence type="ECO:0000313" key="1">
    <source>
        <dbReference type="EMBL" id="MDP0398699.1"/>
    </source>
</evidence>
<reference evidence="1" key="1">
    <citation type="submission" date="2023-08" db="EMBL/GenBank/DDBJ databases">
        <title>The draft genome of Tsukamurella strandjordii strain 050030.</title>
        <authorList>
            <person name="Zhao F."/>
            <person name="Feng Y."/>
            <person name="Zong Z."/>
        </authorList>
    </citation>
    <scope>NUCLEOTIDE SEQUENCE</scope>
    <source>
        <strain evidence="1">050030</strain>
    </source>
</reference>
<name>A0AA90NID8_9ACTN</name>
<keyword evidence="2" id="KW-1185">Reference proteome</keyword>
<dbReference type="AlphaFoldDB" id="A0AA90NID8"/>
<dbReference type="EMBL" id="JAUTIX010000004">
    <property type="protein sequence ID" value="MDP0398699.1"/>
    <property type="molecule type" value="Genomic_DNA"/>
</dbReference>
<sequence length="52" mass="6141">MGTRSRNLGNGGYDEWLETRMDWYTQMMRTPHFTLREKCEIARVMLDAAGDE</sequence>
<protein>
    <submittedName>
        <fullName evidence="1">Uncharacterized protein</fullName>
    </submittedName>
</protein>
<dbReference type="Proteomes" id="UP001178281">
    <property type="component" value="Unassembled WGS sequence"/>
</dbReference>
<gene>
    <name evidence="1" type="ORF">Q7X28_12250</name>
</gene>
<comment type="caution">
    <text evidence="1">The sequence shown here is derived from an EMBL/GenBank/DDBJ whole genome shotgun (WGS) entry which is preliminary data.</text>
</comment>
<accession>A0AA90NID8</accession>
<dbReference type="RefSeq" id="WP_305111509.1">
    <property type="nucleotide sequence ID" value="NZ_JAUTIX010000004.1"/>
</dbReference>
<proteinExistence type="predicted"/>